<keyword evidence="13" id="KW-1185">Reference proteome</keyword>
<dbReference type="InterPro" id="IPR008160">
    <property type="entry name" value="Collagen"/>
</dbReference>
<evidence type="ECO:0000256" key="7">
    <source>
        <dbReference type="ARBA" id="ARBA00023170"/>
    </source>
</evidence>
<evidence type="ECO:0000256" key="3">
    <source>
        <dbReference type="ARBA" id="ARBA00022968"/>
    </source>
</evidence>
<dbReference type="FunFam" id="3.10.250.10:FF:000011">
    <property type="entry name" value="Scavenger receptor class A member 5"/>
    <property type="match status" value="1"/>
</dbReference>
<dbReference type="Pfam" id="PF00530">
    <property type="entry name" value="SRCR"/>
    <property type="match status" value="1"/>
</dbReference>
<dbReference type="PROSITE" id="PS00420">
    <property type="entry name" value="SRCR_1"/>
    <property type="match status" value="1"/>
</dbReference>
<dbReference type="AlphaFoldDB" id="A0A087YHR1"/>
<accession>A0A087YHR1</accession>
<evidence type="ECO:0000259" key="11">
    <source>
        <dbReference type="PROSITE" id="PS50287"/>
    </source>
</evidence>
<keyword evidence="7" id="KW-0675">Receptor</keyword>
<dbReference type="Pfam" id="PF01391">
    <property type="entry name" value="Collagen"/>
    <property type="match status" value="2"/>
</dbReference>
<evidence type="ECO:0000256" key="4">
    <source>
        <dbReference type="ARBA" id="ARBA00022989"/>
    </source>
</evidence>
<dbReference type="STRING" id="48698.ENSPFOP00000017564"/>
<keyword evidence="6 9" id="KW-1015">Disulfide bond</keyword>
<keyword evidence="3" id="KW-0735">Signal-anchor</keyword>
<evidence type="ECO:0000256" key="8">
    <source>
        <dbReference type="ARBA" id="ARBA00023180"/>
    </source>
</evidence>
<feature type="disulfide bond" evidence="9">
    <location>
        <begin position="393"/>
        <end position="403"/>
    </location>
</feature>
<dbReference type="PANTHER" id="PTHR48071:SF18">
    <property type="entry name" value="DELETED IN MALIGNANT BRAIN TUMORS 1 PROTEIN-RELATED"/>
    <property type="match status" value="1"/>
</dbReference>
<dbReference type="EMBL" id="AYCK01016586">
    <property type="status" value="NOT_ANNOTATED_CDS"/>
    <property type="molecule type" value="Genomic_DNA"/>
</dbReference>
<evidence type="ECO:0000256" key="2">
    <source>
        <dbReference type="ARBA" id="ARBA00022692"/>
    </source>
</evidence>
<dbReference type="PROSITE" id="PS50287">
    <property type="entry name" value="SRCR_2"/>
    <property type="match status" value="1"/>
</dbReference>
<dbReference type="Gene3D" id="3.10.250.10">
    <property type="entry name" value="SRCR-like domain"/>
    <property type="match status" value="1"/>
</dbReference>
<evidence type="ECO:0000256" key="1">
    <source>
        <dbReference type="ARBA" id="ARBA00004606"/>
    </source>
</evidence>
<keyword evidence="8" id="KW-0325">Glycoprotein</keyword>
<comment type="caution">
    <text evidence="9">Lacks conserved residue(s) required for the propagation of feature annotation.</text>
</comment>
<dbReference type="SUPFAM" id="SSF56487">
    <property type="entry name" value="SRCR-like"/>
    <property type="match status" value="1"/>
</dbReference>
<keyword evidence="2" id="KW-0812">Transmembrane</keyword>
<protein>
    <submittedName>
        <fullName evidence="12">Macrophage receptor with collagenous structure</fullName>
    </submittedName>
</protein>
<sequence>MSVMLQSREKFFSQHHELLKQEVGRHQTAVRMETAVDETMDQVTHYNPLFDMSLSKTERYSFQHDDLKPAPSRRQWSFTVIIILVILQTALDAFLIYKVVLEESPPSQRASPHHDALSDNDLNLLIHNNSQEAKSLKSHLWILQNQVKSLCGEEGQLQRLRADLNLLNTSNHNLENKLTNIKIITGPPGVNGIPGIPGRPGPKGEKGPKGDSGVRGPSGPKGETGLKGEPGAAGEVGPTGSAGNPGAPGNKGDPGAPGPRGEKGDSGVSGQKGEPGFPGSPGLKGQKGDPGSTGPQGPPGPRGPAGFNGTEGPPGPQGAKGESGKQIKVRLVPGQNRGRVEVMHNNVWGTICDDSFGPLDGRVICKMLGFQTAVTTFTASPGAGKIWLDELHCTGAESDIFDCPHSEVGVHNCNHDEDVGVLCA</sequence>
<evidence type="ECO:0000313" key="12">
    <source>
        <dbReference type="Ensembl" id="ENSPFOP00000017564.1"/>
    </source>
</evidence>
<reference evidence="12" key="3">
    <citation type="submission" date="2025-09" db="UniProtKB">
        <authorList>
            <consortium name="Ensembl"/>
        </authorList>
    </citation>
    <scope>IDENTIFICATION</scope>
</reference>
<dbReference type="Ensembl" id="ENSPFOT00000017586.1">
    <property type="protein sequence ID" value="ENSPFOP00000017564.1"/>
    <property type="gene ID" value="ENSPFOG00000017496.1"/>
</dbReference>
<name>A0A087YHR1_POEFO</name>
<feature type="domain" description="SRCR" evidence="11">
    <location>
        <begin position="329"/>
        <end position="424"/>
    </location>
</feature>
<feature type="region of interest" description="Disordered" evidence="10">
    <location>
        <begin position="183"/>
        <end position="326"/>
    </location>
</feature>
<dbReference type="SMART" id="SM00202">
    <property type="entry name" value="SR"/>
    <property type="match status" value="1"/>
</dbReference>
<dbReference type="OMA" id="ETGVHNC"/>
<evidence type="ECO:0000256" key="9">
    <source>
        <dbReference type="PROSITE-ProRule" id="PRU00196"/>
    </source>
</evidence>
<reference evidence="13" key="1">
    <citation type="submission" date="2013-10" db="EMBL/GenBank/DDBJ databases">
        <authorList>
            <person name="Schartl M."/>
            <person name="Warren W."/>
        </authorList>
    </citation>
    <scope>NUCLEOTIDE SEQUENCE [LARGE SCALE GENOMIC DNA]</scope>
    <source>
        <strain evidence="13">female</strain>
    </source>
</reference>
<keyword evidence="5" id="KW-0472">Membrane</keyword>
<dbReference type="PRINTS" id="PR00258">
    <property type="entry name" value="SPERACTRCPTR"/>
</dbReference>
<evidence type="ECO:0000313" key="13">
    <source>
        <dbReference type="Proteomes" id="UP000028760"/>
    </source>
</evidence>
<dbReference type="InterPro" id="IPR036772">
    <property type="entry name" value="SRCR-like_dom_sf"/>
</dbReference>
<evidence type="ECO:0000256" key="10">
    <source>
        <dbReference type="SAM" id="MobiDB-lite"/>
    </source>
</evidence>
<keyword evidence="4" id="KW-1133">Transmembrane helix</keyword>
<dbReference type="InterPro" id="IPR001190">
    <property type="entry name" value="SRCR"/>
</dbReference>
<reference evidence="12" key="2">
    <citation type="submission" date="2025-08" db="UniProtKB">
        <authorList>
            <consortium name="Ensembl"/>
        </authorList>
    </citation>
    <scope>IDENTIFICATION</scope>
</reference>
<organism evidence="12 13">
    <name type="scientific">Poecilia formosa</name>
    <name type="common">Amazon molly</name>
    <name type="synonym">Limia formosa</name>
    <dbReference type="NCBI Taxonomy" id="48698"/>
    <lineage>
        <taxon>Eukaryota</taxon>
        <taxon>Metazoa</taxon>
        <taxon>Chordata</taxon>
        <taxon>Craniata</taxon>
        <taxon>Vertebrata</taxon>
        <taxon>Euteleostomi</taxon>
        <taxon>Actinopterygii</taxon>
        <taxon>Neopterygii</taxon>
        <taxon>Teleostei</taxon>
        <taxon>Neoteleostei</taxon>
        <taxon>Acanthomorphata</taxon>
        <taxon>Ovalentaria</taxon>
        <taxon>Atherinomorphae</taxon>
        <taxon>Cyprinodontiformes</taxon>
        <taxon>Poeciliidae</taxon>
        <taxon>Poeciliinae</taxon>
        <taxon>Poecilia</taxon>
    </lineage>
</organism>
<dbReference type="GeneTree" id="ENSGT00950000183074"/>
<dbReference type="eggNOG" id="ENOG502QWN1">
    <property type="taxonomic scope" value="Eukaryota"/>
</dbReference>
<dbReference type="GO" id="GO:0016020">
    <property type="term" value="C:membrane"/>
    <property type="evidence" value="ECO:0007669"/>
    <property type="project" value="UniProtKB-SubCell"/>
</dbReference>
<comment type="subcellular location">
    <subcellularLocation>
        <location evidence="1">Membrane</location>
        <topology evidence="1">Single-pass type II membrane protein</topology>
    </subcellularLocation>
</comment>
<dbReference type="PANTHER" id="PTHR48071">
    <property type="entry name" value="SRCR DOMAIN-CONTAINING PROTEIN"/>
    <property type="match status" value="1"/>
</dbReference>
<feature type="compositionally biased region" description="Low complexity" evidence="10">
    <location>
        <begin position="183"/>
        <end position="196"/>
    </location>
</feature>
<dbReference type="Proteomes" id="UP000028760">
    <property type="component" value="Unassembled WGS sequence"/>
</dbReference>
<evidence type="ECO:0000256" key="5">
    <source>
        <dbReference type="ARBA" id="ARBA00023136"/>
    </source>
</evidence>
<proteinExistence type="predicted"/>
<evidence type="ECO:0000256" key="6">
    <source>
        <dbReference type="ARBA" id="ARBA00023157"/>
    </source>
</evidence>